<evidence type="ECO:0000313" key="2">
    <source>
        <dbReference type="Proteomes" id="UP001458880"/>
    </source>
</evidence>
<dbReference type="AlphaFoldDB" id="A0AAW1JHW1"/>
<accession>A0AAW1JHW1</accession>
<sequence length="112" mass="13247">MTLLGTEHRDNVEEVPTEVDHVKRATCFSKLYRDVQGRLQKAYERATCFSKLYRDVQGRLQKAYEKSKDRYNLRHRPLTFFPNQVVWRKNFVLSDAAKYFTAKLADKYVGPV</sequence>
<keyword evidence="2" id="KW-1185">Reference proteome</keyword>
<name>A0AAW1JHW1_POPJA</name>
<evidence type="ECO:0000313" key="1">
    <source>
        <dbReference type="EMBL" id="KAK9703604.1"/>
    </source>
</evidence>
<organism evidence="1 2">
    <name type="scientific">Popillia japonica</name>
    <name type="common">Japanese beetle</name>
    <dbReference type="NCBI Taxonomy" id="7064"/>
    <lineage>
        <taxon>Eukaryota</taxon>
        <taxon>Metazoa</taxon>
        <taxon>Ecdysozoa</taxon>
        <taxon>Arthropoda</taxon>
        <taxon>Hexapoda</taxon>
        <taxon>Insecta</taxon>
        <taxon>Pterygota</taxon>
        <taxon>Neoptera</taxon>
        <taxon>Endopterygota</taxon>
        <taxon>Coleoptera</taxon>
        <taxon>Polyphaga</taxon>
        <taxon>Scarabaeiformia</taxon>
        <taxon>Scarabaeidae</taxon>
        <taxon>Rutelinae</taxon>
        <taxon>Popillia</taxon>
    </lineage>
</organism>
<protein>
    <submittedName>
        <fullName evidence="1">Uncharacterized protein</fullName>
    </submittedName>
</protein>
<dbReference type="Proteomes" id="UP001458880">
    <property type="component" value="Unassembled WGS sequence"/>
</dbReference>
<reference evidence="1 2" key="1">
    <citation type="journal article" date="2024" name="BMC Genomics">
        <title>De novo assembly and annotation of Popillia japonica's genome with initial clues to its potential as an invasive pest.</title>
        <authorList>
            <person name="Cucini C."/>
            <person name="Boschi S."/>
            <person name="Funari R."/>
            <person name="Cardaioli E."/>
            <person name="Iannotti N."/>
            <person name="Marturano G."/>
            <person name="Paoli F."/>
            <person name="Bruttini M."/>
            <person name="Carapelli A."/>
            <person name="Frati F."/>
            <person name="Nardi F."/>
        </authorList>
    </citation>
    <scope>NUCLEOTIDE SEQUENCE [LARGE SCALE GENOMIC DNA]</scope>
    <source>
        <strain evidence="1">DMR45628</strain>
    </source>
</reference>
<comment type="caution">
    <text evidence="1">The sequence shown here is derived from an EMBL/GenBank/DDBJ whole genome shotgun (WGS) entry which is preliminary data.</text>
</comment>
<gene>
    <name evidence="1" type="ORF">QE152_g29237</name>
</gene>
<dbReference type="EMBL" id="JASPKY010000366">
    <property type="protein sequence ID" value="KAK9703604.1"/>
    <property type="molecule type" value="Genomic_DNA"/>
</dbReference>
<proteinExistence type="predicted"/>